<reference evidence="2" key="1">
    <citation type="submission" date="2023-10" db="EMBL/GenBank/DDBJ databases">
        <title>Genome assemblies of two species of porcelain crab, Petrolisthes cinctipes and Petrolisthes manimaculis (Anomura: Porcellanidae).</title>
        <authorList>
            <person name="Angst P."/>
        </authorList>
    </citation>
    <scope>NUCLEOTIDE SEQUENCE</scope>
    <source>
        <strain evidence="2">PB745_01</strain>
        <tissue evidence="2">Gill</tissue>
    </source>
</reference>
<sequence length="94" mass="10807">MPPRPAIPPRRCTPSPHPATPPSPRQEEVKERRPRPRLTSREEDANIRRAVQEDPFTKAVAIRDRLYLNVTPETVRNHLNDAGIHHRIPAKRSS</sequence>
<keyword evidence="3" id="KW-1185">Reference proteome</keyword>
<feature type="compositionally biased region" description="Basic and acidic residues" evidence="1">
    <location>
        <begin position="39"/>
        <end position="48"/>
    </location>
</feature>
<dbReference type="AlphaFoldDB" id="A0AAE1KWQ0"/>
<evidence type="ECO:0000256" key="1">
    <source>
        <dbReference type="SAM" id="MobiDB-lite"/>
    </source>
</evidence>
<evidence type="ECO:0000313" key="2">
    <source>
        <dbReference type="EMBL" id="KAK3886838.1"/>
    </source>
</evidence>
<evidence type="ECO:0008006" key="4">
    <source>
        <dbReference type="Google" id="ProtNLM"/>
    </source>
</evidence>
<feature type="compositionally biased region" description="Pro residues" evidence="1">
    <location>
        <begin position="15"/>
        <end position="24"/>
    </location>
</feature>
<accession>A0AAE1KWQ0</accession>
<proteinExistence type="predicted"/>
<feature type="region of interest" description="Disordered" evidence="1">
    <location>
        <begin position="1"/>
        <end position="48"/>
    </location>
</feature>
<dbReference type="Proteomes" id="UP001286313">
    <property type="component" value="Unassembled WGS sequence"/>
</dbReference>
<name>A0AAE1KWQ0_PETCI</name>
<evidence type="ECO:0000313" key="3">
    <source>
        <dbReference type="Proteomes" id="UP001286313"/>
    </source>
</evidence>
<organism evidence="2 3">
    <name type="scientific">Petrolisthes cinctipes</name>
    <name type="common">Flat porcelain crab</name>
    <dbReference type="NCBI Taxonomy" id="88211"/>
    <lineage>
        <taxon>Eukaryota</taxon>
        <taxon>Metazoa</taxon>
        <taxon>Ecdysozoa</taxon>
        <taxon>Arthropoda</taxon>
        <taxon>Crustacea</taxon>
        <taxon>Multicrustacea</taxon>
        <taxon>Malacostraca</taxon>
        <taxon>Eumalacostraca</taxon>
        <taxon>Eucarida</taxon>
        <taxon>Decapoda</taxon>
        <taxon>Pleocyemata</taxon>
        <taxon>Anomura</taxon>
        <taxon>Galatheoidea</taxon>
        <taxon>Porcellanidae</taxon>
        <taxon>Petrolisthes</taxon>
    </lineage>
</organism>
<protein>
    <recommendedName>
        <fullName evidence="4">Transposase</fullName>
    </recommendedName>
</protein>
<comment type="caution">
    <text evidence="2">The sequence shown here is derived from an EMBL/GenBank/DDBJ whole genome shotgun (WGS) entry which is preliminary data.</text>
</comment>
<gene>
    <name evidence="2" type="ORF">Pcinc_009024</name>
</gene>
<dbReference type="EMBL" id="JAWQEG010000667">
    <property type="protein sequence ID" value="KAK3886838.1"/>
    <property type="molecule type" value="Genomic_DNA"/>
</dbReference>